<feature type="transmembrane region" description="Helical" evidence="9">
    <location>
        <begin position="213"/>
        <end position="232"/>
    </location>
</feature>
<feature type="transmembrane region" description="Helical" evidence="9">
    <location>
        <begin position="244"/>
        <end position="265"/>
    </location>
</feature>
<feature type="transmembrane region" description="Helical" evidence="9">
    <location>
        <begin position="174"/>
        <end position="201"/>
    </location>
</feature>
<dbReference type="PANTHER" id="PTHR16228:SF7">
    <property type="entry name" value="SLC41A_MGTE INTEGRAL MEMBRANE DOMAIN-CONTAINING PROTEIN"/>
    <property type="match status" value="1"/>
</dbReference>
<keyword evidence="8 9" id="KW-0472">Membrane</keyword>
<evidence type="ECO:0000259" key="10">
    <source>
        <dbReference type="Pfam" id="PF01769"/>
    </source>
</evidence>
<keyword evidence="7" id="KW-0406">Ion transport</keyword>
<dbReference type="PANTHER" id="PTHR16228">
    <property type="entry name" value="DIVALENT CATION TRANSPORTER SOLUTE CARRIER FAMILY 41"/>
    <property type="match status" value="1"/>
</dbReference>
<evidence type="ECO:0000256" key="6">
    <source>
        <dbReference type="ARBA" id="ARBA00022989"/>
    </source>
</evidence>
<evidence type="ECO:0000256" key="1">
    <source>
        <dbReference type="ARBA" id="ARBA00004141"/>
    </source>
</evidence>
<dbReference type="InParanoid" id="A0A316VJ26"/>
<keyword evidence="5" id="KW-0460">Magnesium</keyword>
<evidence type="ECO:0000313" key="11">
    <source>
        <dbReference type="EMBL" id="PWN37677.1"/>
    </source>
</evidence>
<dbReference type="InterPro" id="IPR006667">
    <property type="entry name" value="SLC41_membr_dom"/>
</dbReference>
<dbReference type="InterPro" id="IPR045349">
    <property type="entry name" value="SLC41A1-3"/>
</dbReference>
<keyword evidence="3" id="KW-0813">Transport</keyword>
<reference evidence="11 12" key="1">
    <citation type="journal article" date="2018" name="Mol. Biol. Evol.">
        <title>Broad Genomic Sampling Reveals a Smut Pathogenic Ancestry of the Fungal Clade Ustilaginomycotina.</title>
        <authorList>
            <person name="Kijpornyongpan T."/>
            <person name="Mondo S.J."/>
            <person name="Barry K."/>
            <person name="Sandor L."/>
            <person name="Lee J."/>
            <person name="Lipzen A."/>
            <person name="Pangilinan J."/>
            <person name="LaButti K."/>
            <person name="Hainaut M."/>
            <person name="Henrissat B."/>
            <person name="Grigoriev I.V."/>
            <person name="Spatafora J.W."/>
            <person name="Aime M.C."/>
        </authorList>
    </citation>
    <scope>NUCLEOTIDE SEQUENCE [LARGE SCALE GENOMIC DNA]</scope>
    <source>
        <strain evidence="11 12">MCA 3882</strain>
    </source>
</reference>
<protein>
    <recommendedName>
        <fullName evidence="10">SLC41A/MgtE integral membrane domain-containing protein</fullName>
    </recommendedName>
</protein>
<dbReference type="GO" id="GO:0005886">
    <property type="term" value="C:plasma membrane"/>
    <property type="evidence" value="ECO:0007669"/>
    <property type="project" value="TreeGrafter"/>
</dbReference>
<feature type="transmembrane region" description="Helical" evidence="9">
    <location>
        <begin position="383"/>
        <end position="404"/>
    </location>
</feature>
<dbReference type="RefSeq" id="XP_025357979.1">
    <property type="nucleotide sequence ID" value="XM_025499820.1"/>
</dbReference>
<keyword evidence="12" id="KW-1185">Reference proteome</keyword>
<evidence type="ECO:0000256" key="4">
    <source>
        <dbReference type="ARBA" id="ARBA00022692"/>
    </source>
</evidence>
<feature type="domain" description="SLC41A/MgtE integral membrane" evidence="10">
    <location>
        <begin position="45"/>
        <end position="230"/>
    </location>
</feature>
<dbReference type="GeneID" id="37021601"/>
<evidence type="ECO:0000256" key="2">
    <source>
        <dbReference type="ARBA" id="ARBA00009749"/>
    </source>
</evidence>
<evidence type="ECO:0000256" key="8">
    <source>
        <dbReference type="ARBA" id="ARBA00023136"/>
    </source>
</evidence>
<feature type="transmembrane region" description="Helical" evidence="9">
    <location>
        <begin position="305"/>
        <end position="324"/>
    </location>
</feature>
<organism evidence="11 12">
    <name type="scientific">Meira miltonrushii</name>
    <dbReference type="NCBI Taxonomy" id="1280837"/>
    <lineage>
        <taxon>Eukaryota</taxon>
        <taxon>Fungi</taxon>
        <taxon>Dikarya</taxon>
        <taxon>Basidiomycota</taxon>
        <taxon>Ustilaginomycotina</taxon>
        <taxon>Exobasidiomycetes</taxon>
        <taxon>Exobasidiales</taxon>
        <taxon>Brachybasidiaceae</taxon>
        <taxon>Meira</taxon>
    </lineage>
</organism>
<dbReference type="GO" id="GO:0008324">
    <property type="term" value="F:monoatomic cation transmembrane transporter activity"/>
    <property type="evidence" value="ECO:0007669"/>
    <property type="project" value="InterPro"/>
</dbReference>
<dbReference type="Proteomes" id="UP000245771">
    <property type="component" value="Unassembled WGS sequence"/>
</dbReference>
<sequence length="492" mass="53016">MWEITREALPTLSLSLVSLCLSGELLIHLAKWPVFTRVDKLFILIPILLNLKGNLEGNLSLRMSTSANIGELDVRRTRETLIFGNLALLQVQALIVSLFAGILSFLLGLGTGSEPAKDVPAPSPSSSSLGTSATAAPAMLIRKLVNSGLSSRRVIHHHPPVDPSLKLRNSYFEFVLVIATAMLSASVSSAILGSFMCALVVVTRQMGMNPDNIASPLAGSLGDLLTLTLLGLFSSFMARFEGTILATVILLALAGACAMFFLAAYRNAYVRELLSSGWIPLLIAMFISSGAGIVLDTFVQKFEGFALLVPVLTGLPGAVAAIFVSRTSTALHSGRNAKPNARQRSRFFMFGGDRSGISGWISDKYERFAPQWLQDIGGPTEGWLAPCTLFGLGMVVTTAFILFVRFTGQMTFGIPFLLLFVTVCSIAFSCALVIAHVFTLLLWRFDYDPDIYCLPFITSLVDVIGQALLVMAYFIAISLGDSITAAVNDGRR</sequence>
<evidence type="ECO:0000256" key="9">
    <source>
        <dbReference type="SAM" id="Phobius"/>
    </source>
</evidence>
<name>A0A316VJ26_9BASI</name>
<evidence type="ECO:0000313" key="12">
    <source>
        <dbReference type="Proteomes" id="UP000245771"/>
    </source>
</evidence>
<feature type="transmembrane region" description="Helical" evidence="9">
    <location>
        <begin position="416"/>
        <end position="443"/>
    </location>
</feature>
<gene>
    <name evidence="11" type="ORF">FA14DRAFT_163441</name>
</gene>
<feature type="transmembrane region" description="Helical" evidence="9">
    <location>
        <begin position="463"/>
        <end position="487"/>
    </location>
</feature>
<feature type="transmembrane region" description="Helical" evidence="9">
    <location>
        <begin position="82"/>
        <end position="107"/>
    </location>
</feature>
<keyword evidence="6 9" id="KW-1133">Transmembrane helix</keyword>
<dbReference type="Pfam" id="PF01769">
    <property type="entry name" value="MgtE"/>
    <property type="match status" value="2"/>
</dbReference>
<feature type="domain" description="SLC41A/MgtE integral membrane" evidence="10">
    <location>
        <begin position="309"/>
        <end position="471"/>
    </location>
</feature>
<dbReference type="SUPFAM" id="SSF161093">
    <property type="entry name" value="MgtE membrane domain-like"/>
    <property type="match status" value="2"/>
</dbReference>
<dbReference type="Gene3D" id="1.10.357.20">
    <property type="entry name" value="SLC41 divalent cation transporters, integral membrane domain"/>
    <property type="match status" value="2"/>
</dbReference>
<dbReference type="OrthoDB" id="666972at2759"/>
<dbReference type="EMBL" id="KZ819602">
    <property type="protein sequence ID" value="PWN37677.1"/>
    <property type="molecule type" value="Genomic_DNA"/>
</dbReference>
<comment type="subcellular location">
    <subcellularLocation>
        <location evidence="1">Membrane</location>
        <topology evidence="1">Multi-pass membrane protein</topology>
    </subcellularLocation>
</comment>
<evidence type="ECO:0000256" key="7">
    <source>
        <dbReference type="ARBA" id="ARBA00023065"/>
    </source>
</evidence>
<dbReference type="InterPro" id="IPR036739">
    <property type="entry name" value="SLC41_membr_dom_sf"/>
</dbReference>
<feature type="transmembrane region" description="Helical" evidence="9">
    <location>
        <begin position="277"/>
        <end position="298"/>
    </location>
</feature>
<evidence type="ECO:0000256" key="3">
    <source>
        <dbReference type="ARBA" id="ARBA00022448"/>
    </source>
</evidence>
<keyword evidence="4 9" id="KW-0812">Transmembrane</keyword>
<dbReference type="AlphaFoldDB" id="A0A316VJ26"/>
<proteinExistence type="inferred from homology"/>
<accession>A0A316VJ26</accession>
<evidence type="ECO:0000256" key="5">
    <source>
        <dbReference type="ARBA" id="ARBA00022842"/>
    </source>
</evidence>
<comment type="similarity">
    <text evidence="2">Belongs to the SLC41A transporter family.</text>
</comment>